<dbReference type="InterPro" id="IPR003439">
    <property type="entry name" value="ABC_transporter-like_ATP-bd"/>
</dbReference>
<evidence type="ECO:0000313" key="7">
    <source>
        <dbReference type="Proteomes" id="UP000077134"/>
    </source>
</evidence>
<evidence type="ECO:0000313" key="6">
    <source>
        <dbReference type="EMBL" id="OAB76364.1"/>
    </source>
</evidence>
<reference evidence="6 7" key="1">
    <citation type="submission" date="2016-02" db="EMBL/GenBank/DDBJ databases">
        <title>Paenibacillus sp. LPB0068, isolated from Crassostrea gigas.</title>
        <authorList>
            <person name="Shin S.-K."/>
            <person name="Yi H."/>
        </authorList>
    </citation>
    <scope>NUCLEOTIDE SEQUENCE [LARGE SCALE GENOMIC DNA]</scope>
    <source>
        <strain evidence="6 7">LPB0068</strain>
    </source>
</reference>
<dbReference type="InterPro" id="IPR017911">
    <property type="entry name" value="MacB-like_ATP-bd"/>
</dbReference>
<dbReference type="STRING" id="1763538.LPB68_00710"/>
<organism evidence="6 7">
    <name type="scientific">Paenibacillus crassostreae</name>
    <dbReference type="NCBI Taxonomy" id="1763538"/>
    <lineage>
        <taxon>Bacteria</taxon>
        <taxon>Bacillati</taxon>
        <taxon>Bacillota</taxon>
        <taxon>Bacilli</taxon>
        <taxon>Bacillales</taxon>
        <taxon>Paenibacillaceae</taxon>
        <taxon>Paenibacillus</taxon>
    </lineage>
</organism>
<dbReference type="GO" id="GO:0022857">
    <property type="term" value="F:transmembrane transporter activity"/>
    <property type="evidence" value="ECO:0007669"/>
    <property type="project" value="UniProtKB-ARBA"/>
</dbReference>
<dbReference type="PANTHER" id="PTHR42798">
    <property type="entry name" value="LIPOPROTEIN-RELEASING SYSTEM ATP-BINDING PROTEIN LOLD"/>
    <property type="match status" value="1"/>
</dbReference>
<dbReference type="SMART" id="SM00382">
    <property type="entry name" value="AAA"/>
    <property type="match status" value="1"/>
</dbReference>
<accession>A0A167FAV8</accession>
<dbReference type="PANTHER" id="PTHR42798:SF2">
    <property type="entry name" value="ABC TRANSPORTER ATP-BINDING PROTEIN MG467-RELATED"/>
    <property type="match status" value="1"/>
</dbReference>
<evidence type="ECO:0000256" key="4">
    <source>
        <dbReference type="ARBA" id="ARBA00022840"/>
    </source>
</evidence>
<dbReference type="InterPro" id="IPR027417">
    <property type="entry name" value="P-loop_NTPase"/>
</dbReference>
<gene>
    <name evidence="6" type="ORF">PNBC_02825</name>
</gene>
<dbReference type="Pfam" id="PF00005">
    <property type="entry name" value="ABC_tran"/>
    <property type="match status" value="1"/>
</dbReference>
<dbReference type="EMBL" id="LSFN01000005">
    <property type="protein sequence ID" value="OAB76364.1"/>
    <property type="molecule type" value="Genomic_DNA"/>
</dbReference>
<dbReference type="CDD" id="cd03255">
    <property type="entry name" value="ABC_MJ0796_LolCDE_FtsE"/>
    <property type="match status" value="1"/>
</dbReference>
<dbReference type="KEGG" id="pcx:LPB68_00710"/>
<keyword evidence="2" id="KW-0813">Transport</keyword>
<dbReference type="InterPro" id="IPR017871">
    <property type="entry name" value="ABC_transporter-like_CS"/>
</dbReference>
<comment type="similarity">
    <text evidence="1">Belongs to the ABC transporter superfamily.</text>
</comment>
<comment type="caution">
    <text evidence="6">The sequence shown here is derived from an EMBL/GenBank/DDBJ whole genome shotgun (WGS) entry which is preliminary data.</text>
</comment>
<dbReference type="SUPFAM" id="SSF52540">
    <property type="entry name" value="P-loop containing nucleoside triphosphate hydrolases"/>
    <property type="match status" value="1"/>
</dbReference>
<evidence type="ECO:0000259" key="5">
    <source>
        <dbReference type="PROSITE" id="PS50893"/>
    </source>
</evidence>
<dbReference type="PROSITE" id="PS50893">
    <property type="entry name" value="ABC_TRANSPORTER_2"/>
    <property type="match status" value="1"/>
</dbReference>
<name>A0A167FAV8_9BACL</name>
<sequence length="231" mass="26019">MYSINNLNKHYSNGEISHQVLNDITVTIGTGEFLAILGPSGSGKSTFLNVLGGLDREFEGNVLFMGHDLGSYNEKQMVAFRRENIAFIFQEYHLLPTLTVYENVKVGQYLNKKNSSVDEILEKVGLKEHKHKFPNQLSGGQKQRVAIARALIKGPKVIFCDEPTGALDSSTAKMIMKLLLDLNKEHNVTVIMVTHNQELVKISNRYIRMMDGRILSTIHNKQTSDLDEIGW</sequence>
<dbReference type="GO" id="GO:0098796">
    <property type="term" value="C:membrane protein complex"/>
    <property type="evidence" value="ECO:0007669"/>
    <property type="project" value="UniProtKB-ARBA"/>
</dbReference>
<dbReference type="Gene3D" id="3.40.50.300">
    <property type="entry name" value="P-loop containing nucleotide triphosphate hydrolases"/>
    <property type="match status" value="1"/>
</dbReference>
<keyword evidence="3" id="KW-0547">Nucleotide-binding</keyword>
<feature type="domain" description="ABC transporter" evidence="5">
    <location>
        <begin position="2"/>
        <end position="231"/>
    </location>
</feature>
<dbReference type="GO" id="GO:0005524">
    <property type="term" value="F:ATP binding"/>
    <property type="evidence" value="ECO:0007669"/>
    <property type="project" value="UniProtKB-KW"/>
</dbReference>
<dbReference type="GO" id="GO:0016887">
    <property type="term" value="F:ATP hydrolysis activity"/>
    <property type="evidence" value="ECO:0007669"/>
    <property type="project" value="InterPro"/>
</dbReference>
<keyword evidence="4 6" id="KW-0067">ATP-binding</keyword>
<dbReference type="PROSITE" id="PS00211">
    <property type="entry name" value="ABC_TRANSPORTER_1"/>
    <property type="match status" value="1"/>
</dbReference>
<dbReference type="RefSeq" id="WP_068655019.1">
    <property type="nucleotide sequence ID" value="NZ_CP017770.1"/>
</dbReference>
<dbReference type="FunFam" id="3.40.50.300:FF:000032">
    <property type="entry name" value="Export ABC transporter ATP-binding protein"/>
    <property type="match status" value="1"/>
</dbReference>
<dbReference type="InterPro" id="IPR003593">
    <property type="entry name" value="AAA+_ATPase"/>
</dbReference>
<evidence type="ECO:0000256" key="1">
    <source>
        <dbReference type="ARBA" id="ARBA00005417"/>
    </source>
</evidence>
<dbReference type="Proteomes" id="UP000077134">
    <property type="component" value="Unassembled WGS sequence"/>
</dbReference>
<dbReference type="AlphaFoldDB" id="A0A167FAV8"/>
<evidence type="ECO:0000256" key="2">
    <source>
        <dbReference type="ARBA" id="ARBA00022448"/>
    </source>
</evidence>
<protein>
    <submittedName>
        <fullName evidence="6">ABC transporter ATP-binding protein</fullName>
    </submittedName>
</protein>
<evidence type="ECO:0000256" key="3">
    <source>
        <dbReference type="ARBA" id="ARBA00022741"/>
    </source>
</evidence>
<dbReference type="OrthoDB" id="9791546at2"/>
<proteinExistence type="inferred from homology"/>
<keyword evidence="7" id="KW-1185">Reference proteome</keyword>